<dbReference type="AlphaFoldDB" id="M4C0V8"/>
<evidence type="ECO:0000256" key="1">
    <source>
        <dbReference type="SAM" id="Phobius"/>
    </source>
</evidence>
<dbReference type="VEuPathDB" id="FungiDB:HpaG812662"/>
<dbReference type="HOGENOM" id="CLU_1952973_0_0_1"/>
<keyword evidence="1" id="KW-1133">Transmembrane helix</keyword>
<name>M4C0V8_HYAAE</name>
<feature type="transmembrane region" description="Helical" evidence="1">
    <location>
        <begin position="12"/>
        <end position="31"/>
    </location>
</feature>
<keyword evidence="1" id="KW-0472">Membrane</keyword>
<reference evidence="3" key="1">
    <citation type="journal article" date="2010" name="Science">
        <title>Signatures of adaptation to obligate biotrophy in the Hyaloperonospora arabidopsidis genome.</title>
        <authorList>
            <person name="Baxter L."/>
            <person name="Tripathy S."/>
            <person name="Ishaque N."/>
            <person name="Boot N."/>
            <person name="Cabral A."/>
            <person name="Kemen E."/>
            <person name="Thines M."/>
            <person name="Ah-Fong A."/>
            <person name="Anderson R."/>
            <person name="Badejoko W."/>
            <person name="Bittner-Eddy P."/>
            <person name="Boore J.L."/>
            <person name="Chibucos M.C."/>
            <person name="Coates M."/>
            <person name="Dehal P."/>
            <person name="Delehaunty K."/>
            <person name="Dong S."/>
            <person name="Downton P."/>
            <person name="Dumas B."/>
            <person name="Fabro G."/>
            <person name="Fronick C."/>
            <person name="Fuerstenberg S.I."/>
            <person name="Fulton L."/>
            <person name="Gaulin E."/>
            <person name="Govers F."/>
            <person name="Hughes L."/>
            <person name="Humphray S."/>
            <person name="Jiang R.H."/>
            <person name="Judelson H."/>
            <person name="Kamoun S."/>
            <person name="Kyung K."/>
            <person name="Meijer H."/>
            <person name="Minx P."/>
            <person name="Morris P."/>
            <person name="Nelson J."/>
            <person name="Phuntumart V."/>
            <person name="Qutob D."/>
            <person name="Rehmany A."/>
            <person name="Rougon-Cardoso A."/>
            <person name="Ryden P."/>
            <person name="Torto-Alalibo T."/>
            <person name="Studholme D."/>
            <person name="Wang Y."/>
            <person name="Win J."/>
            <person name="Wood J."/>
            <person name="Clifton S.W."/>
            <person name="Rogers J."/>
            <person name="Van den Ackerveken G."/>
            <person name="Jones J.D."/>
            <person name="McDowell J.M."/>
            <person name="Beynon J."/>
            <person name="Tyler B.M."/>
        </authorList>
    </citation>
    <scope>NUCLEOTIDE SEQUENCE [LARGE SCALE GENOMIC DNA]</scope>
    <source>
        <strain evidence="3">Emoy2</strain>
    </source>
</reference>
<dbReference type="Proteomes" id="UP000011713">
    <property type="component" value="Unassembled WGS sequence"/>
</dbReference>
<organism evidence="2 3">
    <name type="scientific">Hyaloperonospora arabidopsidis (strain Emoy2)</name>
    <name type="common">Downy mildew agent</name>
    <name type="synonym">Peronospora arabidopsidis</name>
    <dbReference type="NCBI Taxonomy" id="559515"/>
    <lineage>
        <taxon>Eukaryota</taxon>
        <taxon>Sar</taxon>
        <taxon>Stramenopiles</taxon>
        <taxon>Oomycota</taxon>
        <taxon>Peronosporomycetes</taxon>
        <taxon>Peronosporales</taxon>
        <taxon>Peronosporaceae</taxon>
        <taxon>Hyaloperonospora</taxon>
    </lineage>
</organism>
<dbReference type="EMBL" id="JH598085">
    <property type="status" value="NOT_ANNOTATED_CDS"/>
    <property type="molecule type" value="Genomic_DNA"/>
</dbReference>
<keyword evidence="1" id="KW-0812">Transmembrane</keyword>
<proteinExistence type="predicted"/>
<keyword evidence="3" id="KW-1185">Reference proteome</keyword>
<evidence type="ECO:0000313" key="3">
    <source>
        <dbReference type="Proteomes" id="UP000011713"/>
    </source>
</evidence>
<dbReference type="InParanoid" id="M4C0V8"/>
<reference evidence="2" key="2">
    <citation type="submission" date="2015-06" db="UniProtKB">
        <authorList>
            <consortium name="EnsemblProtists"/>
        </authorList>
    </citation>
    <scope>IDENTIFICATION</scope>
    <source>
        <strain evidence="2">Emoy2</strain>
    </source>
</reference>
<accession>M4C0V8</accession>
<evidence type="ECO:0000313" key="2">
    <source>
        <dbReference type="EnsemblProtists" id="HpaP812662"/>
    </source>
</evidence>
<sequence>MIPLEEKALDAGMMRSIILLSTLMFLIFTHLRVKRVAILDFFASYLEGTVIAHVPPYVLMSHNIDEKMLLLQLLNRREGAKILNPMSRAVVKGTRDGYDAVQEDLLLSCQMKQVLRVALKVHFVSWDPF</sequence>
<dbReference type="EnsemblProtists" id="HpaT812662">
    <property type="protein sequence ID" value="HpaP812662"/>
    <property type="gene ID" value="HpaG812662"/>
</dbReference>
<protein>
    <submittedName>
        <fullName evidence="2">Uncharacterized protein</fullName>
    </submittedName>
</protein>